<evidence type="ECO:0000313" key="1">
    <source>
        <dbReference type="EMBL" id="NRT87890.1"/>
    </source>
</evidence>
<comment type="caution">
    <text evidence="1">The sequence shown here is derived from an EMBL/GenBank/DDBJ whole genome shotgun (WGS) entry which is preliminary data.</text>
</comment>
<gene>
    <name evidence="1" type="ORF">B0H41_001569</name>
</gene>
<sequence>MLLKNEKFQVKITEDETFTLESTDNLPYDIFFNPENLDRSNITKALRIRIKSKDRERDVILIGSFYCYDTDCAVLEDNKLAVLMNNTVTVIDLEECKISKHEKFSEFGCYFSICKFQGDYIIHGELEIVKLDKDLNKEWDFSGADIFVTQDNNKPFQISGDKILLYDWNGAYYELDMNGKLIYDTYKK</sequence>
<dbReference type="EMBL" id="JABSWW010000001">
    <property type="protein sequence ID" value="NRT87890.1"/>
    <property type="molecule type" value="Genomic_DNA"/>
</dbReference>
<organism evidence="1 2">
    <name type="scientific">Clostridium beijerinckii</name>
    <name type="common">Clostridium MP</name>
    <dbReference type="NCBI Taxonomy" id="1520"/>
    <lineage>
        <taxon>Bacteria</taxon>
        <taxon>Bacillati</taxon>
        <taxon>Bacillota</taxon>
        <taxon>Clostridia</taxon>
        <taxon>Eubacteriales</taxon>
        <taxon>Clostridiaceae</taxon>
        <taxon>Clostridium</taxon>
    </lineage>
</organism>
<reference evidence="1" key="2">
    <citation type="journal article" date="2022" name="Nat. Biotechnol.">
        <title>Carbon-negative production of acetone and isopropanol by gas fermentation at industrial pilot scale.</title>
        <authorList>
            <person name="Liew F.E."/>
            <person name="Nogle R."/>
            <person name="Abdalla T."/>
            <person name="Rasor B.J."/>
            <person name="Canter C."/>
            <person name="Jensen R.O."/>
            <person name="Wang L."/>
            <person name="Strutz J."/>
            <person name="Chirania P."/>
            <person name="De Tissera S."/>
            <person name="Mueller A.P."/>
            <person name="Ruan Z."/>
            <person name="Gao A."/>
            <person name="Tran L."/>
            <person name="Engle N.L."/>
            <person name="Bromley J.C."/>
            <person name="Daniell J."/>
            <person name="Conrado R."/>
            <person name="Tschaplinski T.J."/>
            <person name="Giannone R.J."/>
            <person name="Hettich R.L."/>
            <person name="Karim A.S."/>
            <person name="Simpson S.D."/>
            <person name="Brown S.D."/>
            <person name="Leang C."/>
            <person name="Jewett M.C."/>
            <person name="Kopke M."/>
        </authorList>
    </citation>
    <scope>NUCLEOTIDE SEQUENCE</scope>
    <source>
        <strain evidence="1">DJ080</strain>
    </source>
</reference>
<evidence type="ECO:0000313" key="2">
    <source>
        <dbReference type="Proteomes" id="UP001193748"/>
    </source>
</evidence>
<accession>A0AAX0AXY3</accession>
<reference evidence="1" key="1">
    <citation type="submission" date="2020-05" db="EMBL/GenBank/DDBJ databases">
        <authorList>
            <person name="Brown S."/>
            <person name="Huntemann M."/>
            <person name="Clum A."/>
            <person name="Spunde A."/>
            <person name="Palaniappan K."/>
            <person name="Ritter S."/>
            <person name="Mikhailova N."/>
            <person name="Chen I.-M."/>
            <person name="Stamatis D."/>
            <person name="Reddy T."/>
            <person name="O'Malley R."/>
            <person name="Daum C."/>
            <person name="Shapiro N."/>
            <person name="Ivanova N."/>
            <person name="Kyrpides N."/>
            <person name="Woyke T."/>
        </authorList>
    </citation>
    <scope>NUCLEOTIDE SEQUENCE</scope>
    <source>
        <strain evidence="1">DJ080</strain>
    </source>
</reference>
<dbReference type="AlphaFoldDB" id="A0AAX0AXY3"/>
<proteinExistence type="predicted"/>
<protein>
    <submittedName>
        <fullName evidence="1">Uncharacterized protein</fullName>
    </submittedName>
</protein>
<dbReference type="Proteomes" id="UP001193748">
    <property type="component" value="Unassembled WGS sequence"/>
</dbReference>
<dbReference type="RefSeq" id="WP_173707645.1">
    <property type="nucleotide sequence ID" value="NZ_JABSWL010000001.1"/>
</dbReference>
<name>A0AAX0AXY3_CLOBE</name>